<dbReference type="Proteomes" id="UP000215914">
    <property type="component" value="Unassembled WGS sequence"/>
</dbReference>
<sequence>MNPLTSNHLGPSPKKCSPRCVKTSYVLKYCCSGIEENYCCSPNEALCNKDCPTLDICCVHK</sequence>
<reference evidence="1" key="1">
    <citation type="journal article" date="2017" name="Nature">
        <title>The sunflower genome provides insights into oil metabolism, flowering and Asterid evolution.</title>
        <authorList>
            <person name="Badouin H."/>
            <person name="Gouzy J."/>
            <person name="Grassa C.J."/>
            <person name="Murat F."/>
            <person name="Staton S.E."/>
            <person name="Cottret L."/>
            <person name="Lelandais-Briere C."/>
            <person name="Owens G.L."/>
            <person name="Carrere S."/>
            <person name="Mayjonade B."/>
            <person name="Legrand L."/>
            <person name="Gill N."/>
            <person name="Kane N.C."/>
            <person name="Bowers J.E."/>
            <person name="Hubner S."/>
            <person name="Bellec A."/>
            <person name="Berard A."/>
            <person name="Berges H."/>
            <person name="Blanchet N."/>
            <person name="Boniface M.C."/>
            <person name="Brunel D."/>
            <person name="Catrice O."/>
            <person name="Chaidir N."/>
            <person name="Claudel C."/>
            <person name="Donnadieu C."/>
            <person name="Faraut T."/>
            <person name="Fievet G."/>
            <person name="Helmstetter N."/>
            <person name="King M."/>
            <person name="Knapp S.J."/>
            <person name="Lai Z."/>
            <person name="Le Paslier M.C."/>
            <person name="Lippi Y."/>
            <person name="Lorenzon L."/>
            <person name="Mandel J.R."/>
            <person name="Marage G."/>
            <person name="Marchand G."/>
            <person name="Marquand E."/>
            <person name="Bret-Mestries E."/>
            <person name="Morien E."/>
            <person name="Nambeesan S."/>
            <person name="Nguyen T."/>
            <person name="Pegot-Espagnet P."/>
            <person name="Pouilly N."/>
            <person name="Raftis F."/>
            <person name="Sallet E."/>
            <person name="Schiex T."/>
            <person name="Thomas J."/>
            <person name="Vandecasteele C."/>
            <person name="Vares D."/>
            <person name="Vear F."/>
            <person name="Vautrin S."/>
            <person name="Crespi M."/>
            <person name="Mangin B."/>
            <person name="Burke J.M."/>
            <person name="Salse J."/>
            <person name="Munos S."/>
            <person name="Vincourt P."/>
            <person name="Rieseberg L.H."/>
            <person name="Langlade N.B."/>
        </authorList>
    </citation>
    <scope>NUCLEOTIDE SEQUENCE</scope>
    <source>
        <tissue evidence="1">Leaves</tissue>
    </source>
</reference>
<reference evidence="1" key="2">
    <citation type="submission" date="2020-06" db="EMBL/GenBank/DDBJ databases">
        <title>Helianthus annuus Genome sequencing and assembly Release 2.</title>
        <authorList>
            <person name="Gouzy J."/>
            <person name="Langlade N."/>
            <person name="Munos S."/>
        </authorList>
    </citation>
    <scope>NUCLEOTIDE SEQUENCE</scope>
    <source>
        <tissue evidence="1">Leaves</tissue>
    </source>
</reference>
<dbReference type="AlphaFoldDB" id="A0A9K3JMF3"/>
<gene>
    <name evidence="1" type="ORF">HanXRQr2_Chr02g0056771</name>
</gene>
<comment type="caution">
    <text evidence="1">The sequence shown here is derived from an EMBL/GenBank/DDBJ whole genome shotgun (WGS) entry which is preliminary data.</text>
</comment>
<protein>
    <submittedName>
        <fullName evidence="1">Uncharacterized protein</fullName>
    </submittedName>
</protein>
<dbReference type="Gramene" id="mRNA:HanXRQr2_Chr02g0056771">
    <property type="protein sequence ID" value="CDS:HanXRQr2_Chr02g0056771.1"/>
    <property type="gene ID" value="HanXRQr2_Chr02g0056771"/>
</dbReference>
<keyword evidence="2" id="KW-1185">Reference proteome</keyword>
<proteinExistence type="predicted"/>
<name>A0A9K3JMF3_HELAN</name>
<evidence type="ECO:0000313" key="2">
    <source>
        <dbReference type="Proteomes" id="UP000215914"/>
    </source>
</evidence>
<organism evidence="1 2">
    <name type="scientific">Helianthus annuus</name>
    <name type="common">Common sunflower</name>
    <dbReference type="NCBI Taxonomy" id="4232"/>
    <lineage>
        <taxon>Eukaryota</taxon>
        <taxon>Viridiplantae</taxon>
        <taxon>Streptophyta</taxon>
        <taxon>Embryophyta</taxon>
        <taxon>Tracheophyta</taxon>
        <taxon>Spermatophyta</taxon>
        <taxon>Magnoliopsida</taxon>
        <taxon>eudicotyledons</taxon>
        <taxon>Gunneridae</taxon>
        <taxon>Pentapetalae</taxon>
        <taxon>asterids</taxon>
        <taxon>campanulids</taxon>
        <taxon>Asterales</taxon>
        <taxon>Asteraceae</taxon>
        <taxon>Asteroideae</taxon>
        <taxon>Heliantheae alliance</taxon>
        <taxon>Heliantheae</taxon>
        <taxon>Helianthus</taxon>
    </lineage>
</organism>
<accession>A0A9K3JMF3</accession>
<dbReference type="EMBL" id="MNCJ02000317">
    <property type="protein sequence ID" value="KAF5817756.1"/>
    <property type="molecule type" value="Genomic_DNA"/>
</dbReference>
<evidence type="ECO:0000313" key="1">
    <source>
        <dbReference type="EMBL" id="KAF5817756.1"/>
    </source>
</evidence>